<dbReference type="InParanoid" id="B4MT74"/>
<dbReference type="InterPro" id="IPR036561">
    <property type="entry name" value="MAM33_sf"/>
</dbReference>
<dbReference type="Gene3D" id="3.10.280.10">
    <property type="entry name" value="Mitochondrial glycoprotein"/>
    <property type="match status" value="1"/>
</dbReference>
<protein>
    <submittedName>
        <fullName evidence="3">Uncharacterized protein</fullName>
    </submittedName>
</protein>
<dbReference type="eggNOG" id="KOG4024">
    <property type="taxonomic scope" value="Eukaryota"/>
</dbReference>
<dbReference type="GO" id="GO:0005759">
    <property type="term" value="C:mitochondrial matrix"/>
    <property type="evidence" value="ECO:0007669"/>
    <property type="project" value="InterPro"/>
</dbReference>
<reference evidence="3 4" key="1">
    <citation type="journal article" date="2007" name="Nature">
        <title>Evolution of genes and genomes on the Drosophila phylogeny.</title>
        <authorList>
            <consortium name="Drosophila 12 Genomes Consortium"/>
            <person name="Clark A.G."/>
            <person name="Eisen M.B."/>
            <person name="Smith D.R."/>
            <person name="Bergman C.M."/>
            <person name="Oliver B."/>
            <person name="Markow T.A."/>
            <person name="Kaufman T.C."/>
            <person name="Kellis M."/>
            <person name="Gelbart W."/>
            <person name="Iyer V.N."/>
            <person name="Pollard D.A."/>
            <person name="Sackton T.B."/>
            <person name="Larracuente A.M."/>
            <person name="Singh N.D."/>
            <person name="Abad J.P."/>
            <person name="Abt D.N."/>
            <person name="Adryan B."/>
            <person name="Aguade M."/>
            <person name="Akashi H."/>
            <person name="Anderson W.W."/>
            <person name="Aquadro C.F."/>
            <person name="Ardell D.H."/>
            <person name="Arguello R."/>
            <person name="Artieri C.G."/>
            <person name="Barbash D.A."/>
            <person name="Barker D."/>
            <person name="Barsanti P."/>
            <person name="Batterham P."/>
            <person name="Batzoglou S."/>
            <person name="Begun D."/>
            <person name="Bhutkar A."/>
            <person name="Blanco E."/>
            <person name="Bosak S.A."/>
            <person name="Bradley R.K."/>
            <person name="Brand A.D."/>
            <person name="Brent M.R."/>
            <person name="Brooks A.N."/>
            <person name="Brown R.H."/>
            <person name="Butlin R.K."/>
            <person name="Caggese C."/>
            <person name="Calvi B.R."/>
            <person name="Bernardo de Carvalho A."/>
            <person name="Caspi A."/>
            <person name="Castrezana S."/>
            <person name="Celniker S.E."/>
            <person name="Chang J.L."/>
            <person name="Chapple C."/>
            <person name="Chatterji S."/>
            <person name="Chinwalla A."/>
            <person name="Civetta A."/>
            <person name="Clifton S.W."/>
            <person name="Comeron J.M."/>
            <person name="Costello J.C."/>
            <person name="Coyne J.A."/>
            <person name="Daub J."/>
            <person name="David R.G."/>
            <person name="Delcher A.L."/>
            <person name="Delehaunty K."/>
            <person name="Do C.B."/>
            <person name="Ebling H."/>
            <person name="Edwards K."/>
            <person name="Eickbush T."/>
            <person name="Evans J.D."/>
            <person name="Filipski A."/>
            <person name="Findeiss S."/>
            <person name="Freyhult E."/>
            <person name="Fulton L."/>
            <person name="Fulton R."/>
            <person name="Garcia A.C."/>
            <person name="Gardiner A."/>
            <person name="Garfield D.A."/>
            <person name="Garvin B.E."/>
            <person name="Gibson G."/>
            <person name="Gilbert D."/>
            <person name="Gnerre S."/>
            <person name="Godfrey J."/>
            <person name="Good R."/>
            <person name="Gotea V."/>
            <person name="Gravely B."/>
            <person name="Greenberg A.J."/>
            <person name="Griffiths-Jones S."/>
            <person name="Gross S."/>
            <person name="Guigo R."/>
            <person name="Gustafson E.A."/>
            <person name="Haerty W."/>
            <person name="Hahn M.W."/>
            <person name="Halligan D.L."/>
            <person name="Halpern A.L."/>
            <person name="Halter G.M."/>
            <person name="Han M.V."/>
            <person name="Heger A."/>
            <person name="Hillier L."/>
            <person name="Hinrichs A.S."/>
            <person name="Holmes I."/>
            <person name="Hoskins R.A."/>
            <person name="Hubisz M.J."/>
            <person name="Hultmark D."/>
            <person name="Huntley M.A."/>
            <person name="Jaffe D.B."/>
            <person name="Jagadeeshan S."/>
            <person name="Jeck W.R."/>
            <person name="Johnson J."/>
            <person name="Jones C.D."/>
            <person name="Jordan W.C."/>
            <person name="Karpen G.H."/>
            <person name="Kataoka E."/>
            <person name="Keightley P.D."/>
            <person name="Kheradpour P."/>
            <person name="Kirkness E.F."/>
            <person name="Koerich L.B."/>
            <person name="Kristiansen K."/>
            <person name="Kudrna D."/>
            <person name="Kulathinal R.J."/>
            <person name="Kumar S."/>
            <person name="Kwok R."/>
            <person name="Lander E."/>
            <person name="Langley C.H."/>
            <person name="Lapoint R."/>
            <person name="Lazzaro B.P."/>
            <person name="Lee S.J."/>
            <person name="Levesque L."/>
            <person name="Li R."/>
            <person name="Lin C.F."/>
            <person name="Lin M.F."/>
            <person name="Lindblad-Toh K."/>
            <person name="Llopart A."/>
            <person name="Long M."/>
            <person name="Low L."/>
            <person name="Lozovsky E."/>
            <person name="Lu J."/>
            <person name="Luo M."/>
            <person name="Machado C.A."/>
            <person name="Makalowski W."/>
            <person name="Marzo M."/>
            <person name="Matsuda M."/>
            <person name="Matzkin L."/>
            <person name="McAllister B."/>
            <person name="McBride C.S."/>
            <person name="McKernan B."/>
            <person name="McKernan K."/>
            <person name="Mendez-Lago M."/>
            <person name="Minx P."/>
            <person name="Mollenhauer M.U."/>
            <person name="Montooth K."/>
            <person name="Mount S.M."/>
            <person name="Mu X."/>
            <person name="Myers E."/>
            <person name="Negre B."/>
            <person name="Newfeld S."/>
            <person name="Nielsen R."/>
            <person name="Noor M.A."/>
            <person name="O'Grady P."/>
            <person name="Pachter L."/>
            <person name="Papaceit M."/>
            <person name="Parisi M.J."/>
            <person name="Parisi M."/>
            <person name="Parts L."/>
            <person name="Pedersen J.S."/>
            <person name="Pesole G."/>
            <person name="Phillippy A.M."/>
            <person name="Ponting C.P."/>
            <person name="Pop M."/>
            <person name="Porcelli D."/>
            <person name="Powell J.R."/>
            <person name="Prohaska S."/>
            <person name="Pruitt K."/>
            <person name="Puig M."/>
            <person name="Quesneville H."/>
            <person name="Ram K.R."/>
            <person name="Rand D."/>
            <person name="Rasmussen M.D."/>
            <person name="Reed L.K."/>
            <person name="Reenan R."/>
            <person name="Reily A."/>
            <person name="Remington K.A."/>
            <person name="Rieger T.T."/>
            <person name="Ritchie M.G."/>
            <person name="Robin C."/>
            <person name="Rogers Y.H."/>
            <person name="Rohde C."/>
            <person name="Rozas J."/>
            <person name="Rubenfield M.J."/>
            <person name="Ruiz A."/>
            <person name="Russo S."/>
            <person name="Salzberg S.L."/>
            <person name="Sanchez-Gracia A."/>
            <person name="Saranga D.J."/>
            <person name="Sato H."/>
            <person name="Schaeffer S.W."/>
            <person name="Schatz M.C."/>
            <person name="Schlenke T."/>
            <person name="Schwartz R."/>
            <person name="Segarra C."/>
            <person name="Singh R.S."/>
            <person name="Sirot L."/>
            <person name="Sirota M."/>
            <person name="Sisneros N.B."/>
            <person name="Smith C.D."/>
            <person name="Smith T.F."/>
            <person name="Spieth J."/>
            <person name="Stage D.E."/>
            <person name="Stark A."/>
            <person name="Stephan W."/>
            <person name="Strausberg R.L."/>
            <person name="Strempel S."/>
            <person name="Sturgill D."/>
            <person name="Sutton G."/>
            <person name="Sutton G.G."/>
            <person name="Tao W."/>
            <person name="Teichmann S."/>
            <person name="Tobari Y.N."/>
            <person name="Tomimura Y."/>
            <person name="Tsolas J.M."/>
            <person name="Valente V.L."/>
            <person name="Venter E."/>
            <person name="Venter J.C."/>
            <person name="Vicario S."/>
            <person name="Vieira F.G."/>
            <person name="Vilella A.J."/>
            <person name="Villasante A."/>
            <person name="Walenz B."/>
            <person name="Wang J."/>
            <person name="Wasserman M."/>
            <person name="Watts T."/>
            <person name="Wilson D."/>
            <person name="Wilson R.K."/>
            <person name="Wing R.A."/>
            <person name="Wolfner M.F."/>
            <person name="Wong A."/>
            <person name="Wong G.K."/>
            <person name="Wu C.I."/>
            <person name="Wu G."/>
            <person name="Yamamoto D."/>
            <person name="Yang H.P."/>
            <person name="Yang S.P."/>
            <person name="Yorke J.A."/>
            <person name="Yoshida K."/>
            <person name="Zdobnov E."/>
            <person name="Zhang P."/>
            <person name="Zhang Y."/>
            <person name="Zimin A.V."/>
            <person name="Baldwin J."/>
            <person name="Abdouelleil A."/>
            <person name="Abdulkadir J."/>
            <person name="Abebe A."/>
            <person name="Abera B."/>
            <person name="Abreu J."/>
            <person name="Acer S.C."/>
            <person name="Aftuck L."/>
            <person name="Alexander A."/>
            <person name="An P."/>
            <person name="Anderson E."/>
            <person name="Anderson S."/>
            <person name="Arachi H."/>
            <person name="Azer M."/>
            <person name="Bachantsang P."/>
            <person name="Barry A."/>
            <person name="Bayul T."/>
            <person name="Berlin A."/>
            <person name="Bessette D."/>
            <person name="Bloom T."/>
            <person name="Blye J."/>
            <person name="Boguslavskiy L."/>
            <person name="Bonnet C."/>
            <person name="Boukhgalter B."/>
            <person name="Bourzgui I."/>
            <person name="Brown A."/>
            <person name="Cahill P."/>
            <person name="Channer S."/>
            <person name="Cheshatsang Y."/>
            <person name="Chuda L."/>
            <person name="Citroen M."/>
            <person name="Collymore A."/>
            <person name="Cooke P."/>
            <person name="Costello M."/>
            <person name="D'Aco K."/>
            <person name="Daza R."/>
            <person name="De Haan G."/>
            <person name="DeGray S."/>
            <person name="DeMaso C."/>
            <person name="Dhargay N."/>
            <person name="Dooley K."/>
            <person name="Dooley E."/>
            <person name="Doricent M."/>
            <person name="Dorje P."/>
            <person name="Dorjee K."/>
            <person name="Dupes A."/>
            <person name="Elong R."/>
            <person name="Falk J."/>
            <person name="Farina A."/>
            <person name="Faro S."/>
            <person name="Ferguson D."/>
            <person name="Fisher S."/>
            <person name="Foley C.D."/>
            <person name="Franke A."/>
            <person name="Friedrich D."/>
            <person name="Gadbois L."/>
            <person name="Gearin G."/>
            <person name="Gearin C.R."/>
            <person name="Giannoukos G."/>
            <person name="Goode T."/>
            <person name="Graham J."/>
            <person name="Grandbois E."/>
            <person name="Grewal S."/>
            <person name="Gyaltsen K."/>
            <person name="Hafez N."/>
            <person name="Hagos B."/>
            <person name="Hall J."/>
            <person name="Henson C."/>
            <person name="Hollinger A."/>
            <person name="Honan T."/>
            <person name="Huard M.D."/>
            <person name="Hughes L."/>
            <person name="Hurhula B."/>
            <person name="Husby M.E."/>
            <person name="Kamat A."/>
            <person name="Kanga B."/>
            <person name="Kashin S."/>
            <person name="Khazanovich D."/>
            <person name="Kisner P."/>
            <person name="Lance K."/>
            <person name="Lara M."/>
            <person name="Lee W."/>
            <person name="Lennon N."/>
            <person name="Letendre F."/>
            <person name="LeVine R."/>
            <person name="Lipovsky A."/>
            <person name="Liu X."/>
            <person name="Liu J."/>
            <person name="Liu S."/>
            <person name="Lokyitsang T."/>
            <person name="Lokyitsang Y."/>
            <person name="Lubonja R."/>
            <person name="Lui A."/>
            <person name="MacDonald P."/>
            <person name="Magnisalis V."/>
            <person name="Maru K."/>
            <person name="Matthews C."/>
            <person name="McCusker W."/>
            <person name="McDonough S."/>
            <person name="Mehta T."/>
            <person name="Meldrim J."/>
            <person name="Meneus L."/>
            <person name="Mihai O."/>
            <person name="Mihalev A."/>
            <person name="Mihova T."/>
            <person name="Mittelman R."/>
            <person name="Mlenga V."/>
            <person name="Montmayeur A."/>
            <person name="Mulrain L."/>
            <person name="Navidi A."/>
            <person name="Naylor J."/>
            <person name="Negash T."/>
            <person name="Nguyen T."/>
            <person name="Nguyen N."/>
            <person name="Nicol R."/>
            <person name="Norbu C."/>
            <person name="Norbu N."/>
            <person name="Novod N."/>
            <person name="O'Neill B."/>
            <person name="Osman S."/>
            <person name="Markiewicz E."/>
            <person name="Oyono O.L."/>
            <person name="Patti C."/>
            <person name="Phunkhang P."/>
            <person name="Pierre F."/>
            <person name="Priest M."/>
            <person name="Raghuraman S."/>
            <person name="Rege F."/>
            <person name="Reyes R."/>
            <person name="Rise C."/>
            <person name="Rogov P."/>
            <person name="Ross K."/>
            <person name="Ryan E."/>
            <person name="Settipalli S."/>
            <person name="Shea T."/>
            <person name="Sherpa N."/>
            <person name="Shi L."/>
            <person name="Shih D."/>
            <person name="Sparrow T."/>
            <person name="Spaulding J."/>
            <person name="Stalker J."/>
            <person name="Stange-Thomann N."/>
            <person name="Stavropoulos S."/>
            <person name="Stone C."/>
            <person name="Strader C."/>
            <person name="Tesfaye S."/>
            <person name="Thomson T."/>
            <person name="Thoulutsang Y."/>
            <person name="Thoulutsang D."/>
            <person name="Topham K."/>
            <person name="Topping I."/>
            <person name="Tsamla T."/>
            <person name="Vassiliev H."/>
            <person name="Vo A."/>
            <person name="Wangchuk T."/>
            <person name="Wangdi T."/>
            <person name="Weiand M."/>
            <person name="Wilkinson J."/>
            <person name="Wilson A."/>
            <person name="Yadav S."/>
            <person name="Young G."/>
            <person name="Yu Q."/>
            <person name="Zembek L."/>
            <person name="Zhong D."/>
            <person name="Zimmer A."/>
            <person name="Zwirko Z."/>
            <person name="Jaffe D.B."/>
            <person name="Alvarez P."/>
            <person name="Brockman W."/>
            <person name="Butler J."/>
            <person name="Chin C."/>
            <person name="Gnerre S."/>
            <person name="Grabherr M."/>
            <person name="Kleber M."/>
            <person name="Mauceli E."/>
            <person name="MacCallum I."/>
        </authorList>
    </citation>
    <scope>NUCLEOTIDE SEQUENCE [LARGE SCALE GENOMIC DNA]</scope>
    <source>
        <strain evidence="4">Tucson 14030-0811.24</strain>
    </source>
</reference>
<comment type="similarity">
    <text evidence="1">Belongs to the MAM33 family.</text>
</comment>
<dbReference type="HOGENOM" id="CLU_1139054_0_0_1"/>
<dbReference type="AlphaFoldDB" id="B4MT74"/>
<gene>
    <name evidence="3" type="primary">Dwil\GK19758</name>
    <name evidence="3" type="ORF">Dwil_GK19758</name>
</gene>
<name>B4MT74_DROWI</name>
<evidence type="ECO:0000256" key="2">
    <source>
        <dbReference type="SAM" id="MobiDB-lite"/>
    </source>
</evidence>
<keyword evidence="4" id="KW-1185">Reference proteome</keyword>
<dbReference type="OrthoDB" id="278212at2759"/>
<proteinExistence type="inferred from homology"/>
<dbReference type="STRING" id="7260.B4MT74"/>
<dbReference type="InterPro" id="IPR003428">
    <property type="entry name" value="MAM33"/>
</dbReference>
<feature type="region of interest" description="Disordered" evidence="2">
    <location>
        <begin position="71"/>
        <end position="91"/>
    </location>
</feature>
<evidence type="ECO:0000313" key="4">
    <source>
        <dbReference type="Proteomes" id="UP000007798"/>
    </source>
</evidence>
<dbReference type="SUPFAM" id="SSF54529">
    <property type="entry name" value="Mitochondrial glycoprotein MAM33-like"/>
    <property type="match status" value="1"/>
</dbReference>
<dbReference type="SMR" id="B4MT74"/>
<dbReference type="KEGG" id="dwi:6641325"/>
<sequence length="294" mass="34593">MSNLTRVLKVASVGLYKNRALLSIQRRSIKTFCWQMQKKANTESETLMKIMTEQKQYQELKDFLTWKEDEHKQKEAQQQQKQQQQQRANKDEKLLAKRKAKKLPIEPEFILEDYNVQVDDSLVKMQKILPTEKISIIFNLSESIPIRLKESLAKLTCPIGVRCAPDFEVIIKRNDWKLSIYCGYRASIFLHDISVFKAEKKNNLDHLFDIKNVSIFEKKRDNFTYSADELMIDKNLYDLMMKTLAEVGIDNEFALRMSILATFYFETTYFKFLQNLQDFGIQIPDSMVGNNDIN</sequence>
<dbReference type="Proteomes" id="UP000007798">
    <property type="component" value="Unassembled WGS sequence"/>
</dbReference>
<dbReference type="GO" id="GO:0042256">
    <property type="term" value="P:cytosolic ribosome assembly"/>
    <property type="evidence" value="ECO:0007669"/>
    <property type="project" value="TreeGrafter"/>
</dbReference>
<evidence type="ECO:0000256" key="1">
    <source>
        <dbReference type="ARBA" id="ARBA00005457"/>
    </source>
</evidence>
<feature type="compositionally biased region" description="Low complexity" evidence="2">
    <location>
        <begin position="76"/>
        <end position="86"/>
    </location>
</feature>
<dbReference type="EMBL" id="CH963851">
    <property type="protein sequence ID" value="EDW75313.2"/>
    <property type="molecule type" value="Genomic_DNA"/>
</dbReference>
<evidence type="ECO:0000313" key="3">
    <source>
        <dbReference type="EMBL" id="EDW75313.2"/>
    </source>
</evidence>
<organism evidence="3 4">
    <name type="scientific">Drosophila willistoni</name>
    <name type="common">Fruit fly</name>
    <dbReference type="NCBI Taxonomy" id="7260"/>
    <lineage>
        <taxon>Eukaryota</taxon>
        <taxon>Metazoa</taxon>
        <taxon>Ecdysozoa</taxon>
        <taxon>Arthropoda</taxon>
        <taxon>Hexapoda</taxon>
        <taxon>Insecta</taxon>
        <taxon>Pterygota</taxon>
        <taxon>Neoptera</taxon>
        <taxon>Endopterygota</taxon>
        <taxon>Diptera</taxon>
        <taxon>Brachycera</taxon>
        <taxon>Muscomorpha</taxon>
        <taxon>Ephydroidea</taxon>
        <taxon>Drosophilidae</taxon>
        <taxon>Drosophila</taxon>
        <taxon>Sophophora</taxon>
    </lineage>
</organism>
<dbReference type="PANTHER" id="PTHR10826:SF1">
    <property type="entry name" value="COMPLEMENT COMPONENT 1 Q SUBCOMPONENT-BINDING PROTEIN, MITOCHONDRIAL"/>
    <property type="match status" value="1"/>
</dbReference>
<dbReference type="PANTHER" id="PTHR10826">
    <property type="entry name" value="COMPLEMENT COMPONENT 1"/>
    <property type="match status" value="1"/>
</dbReference>
<accession>B4MT74</accession>
<dbReference type="Pfam" id="PF02330">
    <property type="entry name" value="MAM33"/>
    <property type="match status" value="1"/>
</dbReference>